<evidence type="ECO:0000313" key="7">
    <source>
        <dbReference type="Proteomes" id="UP000015530"/>
    </source>
</evidence>
<evidence type="ECO:0000256" key="5">
    <source>
        <dbReference type="ARBA" id="ARBA00023146"/>
    </source>
</evidence>
<gene>
    <name evidence="6" type="ORF">CGLO_11618</name>
</gene>
<organism evidence="6 7">
    <name type="scientific">Colletotrichum gloeosporioides (strain Cg-14)</name>
    <name type="common">Anthracnose fungus</name>
    <name type="synonym">Glomerella cingulata</name>
    <dbReference type="NCBI Taxonomy" id="1237896"/>
    <lineage>
        <taxon>Eukaryota</taxon>
        <taxon>Fungi</taxon>
        <taxon>Dikarya</taxon>
        <taxon>Ascomycota</taxon>
        <taxon>Pezizomycotina</taxon>
        <taxon>Sordariomycetes</taxon>
        <taxon>Hypocreomycetidae</taxon>
        <taxon>Glomerellales</taxon>
        <taxon>Glomerellaceae</taxon>
        <taxon>Colletotrichum</taxon>
        <taxon>Colletotrichum gloeosporioides species complex</taxon>
    </lineage>
</organism>
<dbReference type="Proteomes" id="UP000015530">
    <property type="component" value="Unassembled WGS sequence"/>
</dbReference>
<evidence type="ECO:0000256" key="1">
    <source>
        <dbReference type="ARBA" id="ARBA00022598"/>
    </source>
</evidence>
<evidence type="ECO:0000256" key="3">
    <source>
        <dbReference type="ARBA" id="ARBA00022840"/>
    </source>
</evidence>
<name>T0KAL9_COLGC</name>
<dbReference type="STRING" id="1237896.T0KAL9"/>
<evidence type="ECO:0000256" key="2">
    <source>
        <dbReference type="ARBA" id="ARBA00022741"/>
    </source>
</evidence>
<dbReference type="GO" id="GO:0004812">
    <property type="term" value="F:aminoacyl-tRNA ligase activity"/>
    <property type="evidence" value="ECO:0007669"/>
    <property type="project" value="UniProtKB-KW"/>
</dbReference>
<dbReference type="GO" id="GO:0006412">
    <property type="term" value="P:translation"/>
    <property type="evidence" value="ECO:0007669"/>
    <property type="project" value="UniProtKB-KW"/>
</dbReference>
<accession>T0KAL9</accession>
<reference evidence="7" key="1">
    <citation type="journal article" date="2013" name="Mol. Plant Microbe Interact.">
        <title>Global aspects of pacC regulation of pathogenicity genes in Colletotrichum gloeosporioides as revealed by transcriptome analysis.</title>
        <authorList>
            <person name="Alkan N."/>
            <person name="Meng X."/>
            <person name="Friedlander G."/>
            <person name="Reuveni E."/>
            <person name="Sukno S."/>
            <person name="Sherman A."/>
            <person name="Thon M."/>
            <person name="Fluhr R."/>
            <person name="Prusky D."/>
        </authorList>
    </citation>
    <scope>NUCLEOTIDE SEQUENCE [LARGE SCALE GENOMIC DNA]</scope>
    <source>
        <strain evidence="7">Cg-14</strain>
    </source>
</reference>
<evidence type="ECO:0000313" key="6">
    <source>
        <dbReference type="EMBL" id="EQB49074.1"/>
    </source>
</evidence>
<keyword evidence="1" id="KW-0436">Ligase</keyword>
<evidence type="ECO:0000256" key="4">
    <source>
        <dbReference type="ARBA" id="ARBA00022917"/>
    </source>
</evidence>
<sequence length="37" mass="4242">MHKLKWVNNQYVKALDLDQVVALTLPHLQKAGKKLLS</sequence>
<keyword evidence="4" id="KW-0648">Protein biosynthesis</keyword>
<dbReference type="EMBL" id="AMYD01002427">
    <property type="protein sequence ID" value="EQB49074.1"/>
    <property type="molecule type" value="Genomic_DNA"/>
</dbReference>
<proteinExistence type="predicted"/>
<dbReference type="SUPFAM" id="SSF48163">
    <property type="entry name" value="An anticodon-binding domain of class I aminoacyl-tRNA synthetases"/>
    <property type="match status" value="1"/>
</dbReference>
<keyword evidence="2" id="KW-0547">Nucleotide-binding</keyword>
<dbReference type="GO" id="GO:0005524">
    <property type="term" value="F:ATP binding"/>
    <property type="evidence" value="ECO:0007669"/>
    <property type="project" value="UniProtKB-KW"/>
</dbReference>
<dbReference type="HOGENOM" id="CLU_3351026_0_0_1"/>
<comment type="caution">
    <text evidence="6">The sequence shown here is derived from an EMBL/GenBank/DDBJ whole genome shotgun (WGS) entry which is preliminary data.</text>
</comment>
<keyword evidence="3" id="KW-0067">ATP-binding</keyword>
<dbReference type="InterPro" id="IPR008925">
    <property type="entry name" value="aa_tRNA-synth_I_cd-bd_sf"/>
</dbReference>
<dbReference type="GO" id="GO:0000049">
    <property type="term" value="F:tRNA binding"/>
    <property type="evidence" value="ECO:0007669"/>
    <property type="project" value="InterPro"/>
</dbReference>
<dbReference type="AlphaFoldDB" id="T0KAL9"/>
<protein>
    <submittedName>
        <fullName evidence="6">Uncharacterized protein</fullName>
    </submittedName>
</protein>
<keyword evidence="5" id="KW-0030">Aminoacyl-tRNA synthetase</keyword>